<protein>
    <recommendedName>
        <fullName evidence="5">Secreted protein</fullName>
    </recommendedName>
</protein>
<keyword evidence="2" id="KW-0732">Signal</keyword>
<evidence type="ECO:0000313" key="3">
    <source>
        <dbReference type="EMBL" id="EUB55579.1"/>
    </source>
</evidence>
<dbReference type="Proteomes" id="UP000019149">
    <property type="component" value="Unassembled WGS sequence"/>
</dbReference>
<feature type="region of interest" description="Disordered" evidence="1">
    <location>
        <begin position="71"/>
        <end position="106"/>
    </location>
</feature>
<organism evidence="3 4">
    <name type="scientific">Echinococcus granulosus</name>
    <name type="common">Hydatid tapeworm</name>
    <dbReference type="NCBI Taxonomy" id="6210"/>
    <lineage>
        <taxon>Eukaryota</taxon>
        <taxon>Metazoa</taxon>
        <taxon>Spiralia</taxon>
        <taxon>Lophotrochozoa</taxon>
        <taxon>Platyhelminthes</taxon>
        <taxon>Cestoda</taxon>
        <taxon>Eucestoda</taxon>
        <taxon>Cyclophyllidea</taxon>
        <taxon>Taeniidae</taxon>
        <taxon>Echinococcus</taxon>
        <taxon>Echinococcus granulosus group</taxon>
    </lineage>
</organism>
<accession>W6UQB7</accession>
<dbReference type="EMBL" id="APAU02000153">
    <property type="protein sequence ID" value="EUB55579.1"/>
    <property type="molecule type" value="Genomic_DNA"/>
</dbReference>
<proteinExistence type="predicted"/>
<sequence length="106" mass="11140">MAAVLPMRTLVVKVLASLVSSSTSISASAKAAEMTLDVMVVTVVLESTSDQPPSEALHYCRQLRTDVLLQGGGREPTLHSTRLDSSHRPTITSTAGEMATTASCLP</sequence>
<evidence type="ECO:0008006" key="5">
    <source>
        <dbReference type="Google" id="ProtNLM"/>
    </source>
</evidence>
<reference evidence="3 4" key="1">
    <citation type="journal article" date="2013" name="Nat. Genet.">
        <title>The genome of the hydatid tapeworm Echinococcus granulosus.</title>
        <authorList>
            <person name="Zheng H."/>
            <person name="Zhang W."/>
            <person name="Zhang L."/>
            <person name="Zhang Z."/>
            <person name="Li J."/>
            <person name="Lu G."/>
            <person name="Zhu Y."/>
            <person name="Wang Y."/>
            <person name="Huang Y."/>
            <person name="Liu J."/>
            <person name="Kang H."/>
            <person name="Chen J."/>
            <person name="Wang L."/>
            <person name="Chen A."/>
            <person name="Yu S."/>
            <person name="Gao Z."/>
            <person name="Jin L."/>
            <person name="Gu W."/>
            <person name="Wang Z."/>
            <person name="Zhao L."/>
            <person name="Shi B."/>
            <person name="Wen H."/>
            <person name="Lin R."/>
            <person name="Jones M.K."/>
            <person name="Brejova B."/>
            <person name="Vinar T."/>
            <person name="Zhao G."/>
            <person name="McManus D.P."/>
            <person name="Chen Z."/>
            <person name="Zhou Y."/>
            <person name="Wang S."/>
        </authorList>
    </citation>
    <scope>NUCLEOTIDE SEQUENCE [LARGE SCALE GENOMIC DNA]</scope>
</reference>
<dbReference type="RefSeq" id="XP_024346775.1">
    <property type="nucleotide sequence ID" value="XM_024498807.1"/>
</dbReference>
<feature type="chain" id="PRO_5004885238" description="Secreted protein" evidence="2">
    <location>
        <begin position="17"/>
        <end position="106"/>
    </location>
</feature>
<comment type="caution">
    <text evidence="3">The sequence shown here is derived from an EMBL/GenBank/DDBJ whole genome shotgun (WGS) entry which is preliminary data.</text>
</comment>
<name>W6UQB7_ECHGR</name>
<dbReference type="KEGG" id="egl:EGR_09558"/>
<keyword evidence="4" id="KW-1185">Reference proteome</keyword>
<evidence type="ECO:0000313" key="4">
    <source>
        <dbReference type="Proteomes" id="UP000019149"/>
    </source>
</evidence>
<gene>
    <name evidence="3" type="ORF">EGR_09558</name>
</gene>
<dbReference type="GeneID" id="36345273"/>
<feature type="compositionally biased region" description="Polar residues" evidence="1">
    <location>
        <begin position="88"/>
        <end position="106"/>
    </location>
</feature>
<feature type="signal peptide" evidence="2">
    <location>
        <begin position="1"/>
        <end position="16"/>
    </location>
</feature>
<dbReference type="CTD" id="36345273"/>
<evidence type="ECO:0000256" key="1">
    <source>
        <dbReference type="SAM" id="MobiDB-lite"/>
    </source>
</evidence>
<evidence type="ECO:0000256" key="2">
    <source>
        <dbReference type="SAM" id="SignalP"/>
    </source>
</evidence>
<dbReference type="AlphaFoldDB" id="W6UQB7"/>